<dbReference type="Proteomes" id="UP000178912">
    <property type="component" value="Unassembled WGS sequence"/>
</dbReference>
<keyword evidence="2" id="KW-1185">Reference proteome</keyword>
<accession>A0A1E1JWY0</accession>
<proteinExistence type="predicted"/>
<dbReference type="EMBL" id="FJUX01000004">
    <property type="protein sequence ID" value="CZS90150.1"/>
    <property type="molecule type" value="Genomic_DNA"/>
</dbReference>
<evidence type="ECO:0000313" key="1">
    <source>
        <dbReference type="EMBL" id="CZS90150.1"/>
    </source>
</evidence>
<reference evidence="2" key="1">
    <citation type="submission" date="2016-03" db="EMBL/GenBank/DDBJ databases">
        <authorList>
            <person name="Guldener U."/>
        </authorList>
    </citation>
    <scope>NUCLEOTIDE SEQUENCE [LARGE SCALE GENOMIC DNA]</scope>
    <source>
        <strain evidence="2">04CH-RAC-A.6.1</strain>
    </source>
</reference>
<sequence>MAEPRTAIPCFDKSVANRYGVERDFSSSANDITVCSANGITVSCQRPFLAMRWDALISGQYSDISSNNVPDPYKKAMYISFNLRDPAEAGKPDETKKLQETFLKICQKAELMFCSGRAPSGGLAFAVTVIHETAHAVAYKWLAVLRYKYQKYAGSEPFFENEVIAELGFSLGNALFGGTAVDIFPLRRAADHRFTSAGGILQAGWNTTVHEQYKVD</sequence>
<dbReference type="AlphaFoldDB" id="A0A1E1JWY0"/>
<protein>
    <submittedName>
        <fullName evidence="1">Uncharacterized protein</fullName>
    </submittedName>
</protein>
<dbReference type="OrthoDB" id="10254945at2759"/>
<evidence type="ECO:0000313" key="2">
    <source>
        <dbReference type="Proteomes" id="UP000178912"/>
    </source>
</evidence>
<gene>
    <name evidence="1" type="ORF">RAG0_01308</name>
</gene>
<organism evidence="1 2">
    <name type="scientific">Rhynchosporium agropyri</name>
    <dbReference type="NCBI Taxonomy" id="914238"/>
    <lineage>
        <taxon>Eukaryota</taxon>
        <taxon>Fungi</taxon>
        <taxon>Dikarya</taxon>
        <taxon>Ascomycota</taxon>
        <taxon>Pezizomycotina</taxon>
        <taxon>Leotiomycetes</taxon>
        <taxon>Helotiales</taxon>
        <taxon>Ploettnerulaceae</taxon>
        <taxon>Rhynchosporium</taxon>
    </lineage>
</organism>
<name>A0A1E1JWY0_9HELO</name>